<comment type="caution">
    <text evidence="6">The sequence shown here is derived from an EMBL/GenBank/DDBJ whole genome shotgun (WGS) entry which is preliminary data.</text>
</comment>
<gene>
    <name evidence="6" type="ORF">HALOF300_02638</name>
</gene>
<evidence type="ECO:0000256" key="2">
    <source>
        <dbReference type="ARBA" id="ARBA00022490"/>
    </source>
</evidence>
<protein>
    <submittedName>
        <fullName evidence="6">Ribosomal-protein-alanine N-acetyltransferase</fullName>
    </submittedName>
</protein>
<feature type="domain" description="N-acetyltransferase" evidence="5">
    <location>
        <begin position="1"/>
        <end position="146"/>
    </location>
</feature>
<evidence type="ECO:0000313" key="6">
    <source>
        <dbReference type="EMBL" id="VZO37646.1"/>
    </source>
</evidence>
<dbReference type="EMBL" id="CACRYJ010000035">
    <property type="protein sequence ID" value="VZO37646.1"/>
    <property type="molecule type" value="Genomic_DNA"/>
</dbReference>
<keyword evidence="7" id="KW-1185">Reference proteome</keyword>
<evidence type="ECO:0000256" key="3">
    <source>
        <dbReference type="ARBA" id="ARBA00022679"/>
    </source>
</evidence>
<dbReference type="PANTHER" id="PTHR43420:SF44">
    <property type="entry name" value="ACETYLTRANSFERASE YPEA"/>
    <property type="match status" value="1"/>
</dbReference>
<proteinExistence type="inferred from homology"/>
<dbReference type="NCBIfam" id="TIGR01575">
    <property type="entry name" value="rimI"/>
    <property type="match status" value="1"/>
</dbReference>
<dbReference type="InterPro" id="IPR050680">
    <property type="entry name" value="YpeA/RimI_acetyltransf"/>
</dbReference>
<dbReference type="SUPFAM" id="SSF55729">
    <property type="entry name" value="Acyl-CoA N-acyltransferases (Nat)"/>
    <property type="match status" value="1"/>
</dbReference>
<dbReference type="PANTHER" id="PTHR43420">
    <property type="entry name" value="ACETYLTRANSFERASE"/>
    <property type="match status" value="1"/>
</dbReference>
<evidence type="ECO:0000256" key="4">
    <source>
        <dbReference type="ARBA" id="ARBA00023315"/>
    </source>
</evidence>
<comment type="similarity">
    <text evidence="1">Belongs to the acetyltransferase family. RimI subfamily.</text>
</comment>
<sequence>MGLRPMTGADLDRVIELEPILFGAGAWSREAYDSELTRSDRHYVVVEAMDRCVVAYAGIALAPESTIMTIGVDPQFRRRGLARLMLAELIARARSVQAEAVFLEVRLHDEGAQALYASLGFVPLGVRRRYYQPEGADALVMRLPLDAPHRRRPGPVGSEVIEE</sequence>
<dbReference type="PROSITE" id="PS51186">
    <property type="entry name" value="GNAT"/>
    <property type="match status" value="1"/>
</dbReference>
<dbReference type="GO" id="GO:0008080">
    <property type="term" value="F:N-acetyltransferase activity"/>
    <property type="evidence" value="ECO:0007669"/>
    <property type="project" value="InterPro"/>
</dbReference>
<accession>A0A7M4DKH5</accession>
<reference evidence="6 7" key="1">
    <citation type="submission" date="2019-11" db="EMBL/GenBank/DDBJ databases">
        <authorList>
            <person name="Criscuolo A."/>
        </authorList>
    </citation>
    <scope>NUCLEOTIDE SEQUENCE [LARGE SCALE GENOMIC DNA]</scope>
    <source>
        <strain evidence="6">CIP111667</strain>
    </source>
</reference>
<dbReference type="Pfam" id="PF00583">
    <property type="entry name" value="Acetyltransf_1"/>
    <property type="match status" value="1"/>
</dbReference>
<evidence type="ECO:0000256" key="1">
    <source>
        <dbReference type="ARBA" id="ARBA00005395"/>
    </source>
</evidence>
<dbReference type="InterPro" id="IPR006464">
    <property type="entry name" value="AcTrfase_RimI/Ard1"/>
</dbReference>
<evidence type="ECO:0000259" key="5">
    <source>
        <dbReference type="PROSITE" id="PS51186"/>
    </source>
</evidence>
<dbReference type="InterPro" id="IPR016181">
    <property type="entry name" value="Acyl_CoA_acyltransferase"/>
</dbReference>
<dbReference type="Gene3D" id="3.40.630.30">
    <property type="match status" value="1"/>
</dbReference>
<dbReference type="Proteomes" id="UP000419743">
    <property type="component" value="Unassembled WGS sequence"/>
</dbReference>
<dbReference type="RefSeq" id="WP_156741375.1">
    <property type="nucleotide sequence ID" value="NZ_CACRYJ010000035.1"/>
</dbReference>
<name>A0A7M4DKH5_9MICO</name>
<dbReference type="InterPro" id="IPR000182">
    <property type="entry name" value="GNAT_dom"/>
</dbReference>
<keyword evidence="4" id="KW-0012">Acyltransferase</keyword>
<organism evidence="6 7">
    <name type="scientific">Occultella aeris</name>
    <dbReference type="NCBI Taxonomy" id="2761496"/>
    <lineage>
        <taxon>Bacteria</taxon>
        <taxon>Bacillati</taxon>
        <taxon>Actinomycetota</taxon>
        <taxon>Actinomycetes</taxon>
        <taxon>Micrococcales</taxon>
        <taxon>Ruaniaceae</taxon>
        <taxon>Occultella</taxon>
    </lineage>
</organism>
<evidence type="ECO:0000313" key="7">
    <source>
        <dbReference type="Proteomes" id="UP000419743"/>
    </source>
</evidence>
<dbReference type="CDD" id="cd04301">
    <property type="entry name" value="NAT_SF"/>
    <property type="match status" value="1"/>
</dbReference>
<keyword evidence="2" id="KW-0963">Cytoplasm</keyword>
<dbReference type="AlphaFoldDB" id="A0A7M4DKH5"/>
<keyword evidence="3 6" id="KW-0808">Transferase</keyword>